<dbReference type="KEGG" id="ssan:NX02_29455"/>
<dbReference type="HOGENOM" id="CLU_2620235_0_0_5"/>
<dbReference type="PATRIC" id="fig|1123269.5.peg.5773"/>
<name>W0ANZ5_9SPHN</name>
<organism evidence="1 2">
    <name type="scientific">Sphingomonas sanxanigenens DSM 19645 = NX02</name>
    <dbReference type="NCBI Taxonomy" id="1123269"/>
    <lineage>
        <taxon>Bacteria</taxon>
        <taxon>Pseudomonadati</taxon>
        <taxon>Pseudomonadota</taxon>
        <taxon>Alphaproteobacteria</taxon>
        <taxon>Sphingomonadales</taxon>
        <taxon>Sphingomonadaceae</taxon>
        <taxon>Sphingomonas</taxon>
    </lineage>
</organism>
<proteinExistence type="predicted"/>
<evidence type="ECO:0000313" key="2">
    <source>
        <dbReference type="Proteomes" id="UP000018851"/>
    </source>
</evidence>
<dbReference type="EMBL" id="CP006644">
    <property type="protein sequence ID" value="AHE57455.1"/>
    <property type="molecule type" value="Genomic_DNA"/>
</dbReference>
<dbReference type="RefSeq" id="WP_025295529.1">
    <property type="nucleotide sequence ID" value="NZ_CP006644.1"/>
</dbReference>
<protein>
    <submittedName>
        <fullName evidence="1">Uncharacterized protein</fullName>
    </submittedName>
</protein>
<sequence length="78" mass="8512">MDGLHPHMVAQSGYSREEIWQMAAGLLELNGERTACHVVAMAKAASEAGQQENVALWISIADCLMHIEKLEDEPAGLH</sequence>
<dbReference type="Proteomes" id="UP000018851">
    <property type="component" value="Chromosome"/>
</dbReference>
<dbReference type="STRING" id="1123269.NX02_29455"/>
<keyword evidence="2" id="KW-1185">Reference proteome</keyword>
<evidence type="ECO:0000313" key="1">
    <source>
        <dbReference type="EMBL" id="AHE57455.1"/>
    </source>
</evidence>
<reference evidence="1 2" key="1">
    <citation type="submission" date="2013-07" db="EMBL/GenBank/DDBJ databases">
        <title>Completed genome of Sphingomonas sanxanigenens NX02.</title>
        <authorList>
            <person name="Ma T."/>
            <person name="Huang H."/>
            <person name="Wu M."/>
            <person name="Li X."/>
            <person name="Li G."/>
        </authorList>
    </citation>
    <scope>NUCLEOTIDE SEQUENCE [LARGE SCALE GENOMIC DNA]</scope>
    <source>
        <strain evidence="1 2">NX02</strain>
    </source>
</reference>
<accession>W0ANZ5</accession>
<dbReference type="AlphaFoldDB" id="W0ANZ5"/>
<gene>
    <name evidence="1" type="ORF">NX02_29455</name>
</gene>